<evidence type="ECO:0000256" key="3">
    <source>
        <dbReference type="ARBA" id="ARBA00007168"/>
    </source>
</evidence>
<feature type="transmembrane region" description="Helical" evidence="8">
    <location>
        <begin position="183"/>
        <end position="202"/>
    </location>
</feature>
<organism evidence="10 11">
    <name type="scientific">Coemansia erecta</name>
    <dbReference type="NCBI Taxonomy" id="147472"/>
    <lineage>
        <taxon>Eukaryota</taxon>
        <taxon>Fungi</taxon>
        <taxon>Fungi incertae sedis</taxon>
        <taxon>Zoopagomycota</taxon>
        <taxon>Kickxellomycotina</taxon>
        <taxon>Kickxellomycetes</taxon>
        <taxon>Kickxellales</taxon>
        <taxon>Kickxellaceae</taxon>
        <taxon>Coemansia</taxon>
    </lineage>
</organism>
<feature type="transmembrane region" description="Helical" evidence="8">
    <location>
        <begin position="496"/>
        <end position="517"/>
    </location>
</feature>
<evidence type="ECO:0000256" key="5">
    <source>
        <dbReference type="ARBA" id="ARBA00022692"/>
    </source>
</evidence>
<dbReference type="PANTHER" id="PTHR12385:SF4">
    <property type="entry name" value="PROTEIN PNS1"/>
    <property type="match status" value="1"/>
</dbReference>
<evidence type="ECO:0000256" key="8">
    <source>
        <dbReference type="RuleBase" id="RU368066"/>
    </source>
</evidence>
<dbReference type="GO" id="GO:0022857">
    <property type="term" value="F:transmembrane transporter activity"/>
    <property type="evidence" value="ECO:0007669"/>
    <property type="project" value="UniProtKB-UniRule"/>
</dbReference>
<proteinExistence type="inferred from homology"/>
<evidence type="ECO:0000313" key="11">
    <source>
        <dbReference type="Proteomes" id="UP001149813"/>
    </source>
</evidence>
<feature type="transmembrane region" description="Helical" evidence="8">
    <location>
        <begin position="398"/>
        <end position="418"/>
    </location>
</feature>
<evidence type="ECO:0000313" key="10">
    <source>
        <dbReference type="EMBL" id="KAJ1724379.1"/>
    </source>
</evidence>
<name>A0A9W7Y083_9FUNG</name>
<evidence type="ECO:0000256" key="1">
    <source>
        <dbReference type="ARBA" id="ARBA00002957"/>
    </source>
</evidence>
<dbReference type="PANTHER" id="PTHR12385">
    <property type="entry name" value="CHOLINE TRANSPORTER-LIKE (SLC FAMILY 44)"/>
    <property type="match status" value="1"/>
</dbReference>
<dbReference type="InterPro" id="IPR007603">
    <property type="entry name" value="Choline_transptr-like"/>
</dbReference>
<evidence type="ECO:0000256" key="4">
    <source>
        <dbReference type="ARBA" id="ARBA00015388"/>
    </source>
</evidence>
<dbReference type="AlphaFoldDB" id="A0A9W7Y083"/>
<comment type="subcellular location">
    <subcellularLocation>
        <location evidence="8">Cell membrane</location>
        <topology evidence="8">Multi-pass membrane protein</topology>
    </subcellularLocation>
    <subcellularLocation>
        <location evidence="2">Membrane</location>
        <topology evidence="2">Multi-pass membrane protein</topology>
    </subcellularLocation>
</comment>
<feature type="region of interest" description="Disordered" evidence="9">
    <location>
        <begin position="1"/>
        <end position="84"/>
    </location>
</feature>
<feature type="transmembrane region" description="Helical" evidence="8">
    <location>
        <begin position="317"/>
        <end position="342"/>
    </location>
</feature>
<dbReference type="Pfam" id="PF04515">
    <property type="entry name" value="Choline_transpo"/>
    <property type="match status" value="1"/>
</dbReference>
<comment type="similarity">
    <text evidence="3 8">Belongs to the CTL (choline transporter-like) family.</text>
</comment>
<feature type="compositionally biased region" description="Pro residues" evidence="9">
    <location>
        <begin position="64"/>
        <end position="79"/>
    </location>
</feature>
<comment type="function">
    <text evidence="1 8">Probably involved in transport through the plasma membrane.</text>
</comment>
<protein>
    <recommendedName>
        <fullName evidence="4 8">Protein PNS1</fullName>
    </recommendedName>
</protein>
<feature type="transmembrane region" description="Helical" evidence="8">
    <location>
        <begin position="460"/>
        <end position="484"/>
    </location>
</feature>
<dbReference type="Proteomes" id="UP001149813">
    <property type="component" value="Unassembled WGS sequence"/>
</dbReference>
<feature type="compositionally biased region" description="Pro residues" evidence="9">
    <location>
        <begin position="29"/>
        <end position="41"/>
    </location>
</feature>
<feature type="transmembrane region" description="Helical" evidence="8">
    <location>
        <begin position="363"/>
        <end position="386"/>
    </location>
</feature>
<sequence>MSYQNNNQYQGYDQQPGYGYNAAPQYGYAPPPQQQPPPPQQQQPYGSYYENQNQYQPPQGGYHYPPPPAPPADGPPPPGAGGMDASGYSMGDYKGAKQYNPTPKFRDLWAALLFLAHFALFVVMAVLFIRALPSSAFKNSGNIKYTKDFYSWPTMIMWLCVLLVSIVFSVIYLGVLQMFAGQMLVISFWFSVIAMIGTGVYYLAAKIWFAGAIMVIFGIFYALMWFSWRHRIPFSKVVLETVCHITRKFPSTMVVSLVFLIVQTAFSALWSLALAGSFKYMEKYQSCSTHVDRNGRQYQSCSNVKEILAWIYMVFSFYWTSSVILNVLHTSICGTFATFYYFEGAPGGYPTSHPMLSSLKRSLTNSFGSICFGSLIVAVIQTVRAILRALRNQEGDNIAIQLMACCVDCILGCIEGIVEFFNKYAYVEIAIGGKPFIQAAKDTWTLIKDRGVDALINDCLIGNVLQMGSFLCAAVVALVAWLYITITKPEYNSTGSYTAPIIIAAFIIAMSMFMVLLKCIDSGAATTFVCLAEDPDVMARNNPRLFALVRETYPNVVRGVHASNNYF</sequence>
<evidence type="ECO:0000256" key="2">
    <source>
        <dbReference type="ARBA" id="ARBA00004141"/>
    </source>
</evidence>
<dbReference type="SUPFAM" id="SSF81995">
    <property type="entry name" value="beta-sandwich domain of Sec23/24"/>
    <property type="match status" value="1"/>
</dbReference>
<gene>
    <name evidence="10" type="primary">PNS1</name>
    <name evidence="10" type="ORF">LPJ53_001335</name>
</gene>
<keyword evidence="7 8" id="KW-0472">Membrane</keyword>
<accession>A0A9W7Y083</accession>
<keyword evidence="11" id="KW-1185">Reference proteome</keyword>
<feature type="compositionally biased region" description="Low complexity" evidence="9">
    <location>
        <begin position="1"/>
        <end position="28"/>
    </location>
</feature>
<feature type="transmembrane region" description="Helical" evidence="8">
    <location>
        <begin position="108"/>
        <end position="129"/>
    </location>
</feature>
<feature type="transmembrane region" description="Helical" evidence="8">
    <location>
        <begin position="249"/>
        <end position="273"/>
    </location>
</feature>
<evidence type="ECO:0000256" key="7">
    <source>
        <dbReference type="ARBA" id="ARBA00023136"/>
    </source>
</evidence>
<dbReference type="GO" id="GO:0005886">
    <property type="term" value="C:plasma membrane"/>
    <property type="evidence" value="ECO:0007669"/>
    <property type="project" value="UniProtKB-SubCell"/>
</dbReference>
<dbReference type="OrthoDB" id="44736at2759"/>
<evidence type="ECO:0000256" key="9">
    <source>
        <dbReference type="SAM" id="MobiDB-lite"/>
    </source>
</evidence>
<reference evidence="10" key="1">
    <citation type="submission" date="2022-07" db="EMBL/GenBank/DDBJ databases">
        <title>Phylogenomic reconstructions and comparative analyses of Kickxellomycotina fungi.</title>
        <authorList>
            <person name="Reynolds N.K."/>
            <person name="Stajich J.E."/>
            <person name="Barry K."/>
            <person name="Grigoriev I.V."/>
            <person name="Crous P."/>
            <person name="Smith M.E."/>
        </authorList>
    </citation>
    <scope>NUCLEOTIDE SEQUENCE</scope>
    <source>
        <strain evidence="10">NBRC 32514</strain>
    </source>
</reference>
<feature type="compositionally biased region" description="Low complexity" evidence="9">
    <location>
        <begin position="42"/>
        <end position="63"/>
    </location>
</feature>
<evidence type="ECO:0000256" key="6">
    <source>
        <dbReference type="ARBA" id="ARBA00022989"/>
    </source>
</evidence>
<feature type="transmembrane region" description="Helical" evidence="8">
    <location>
        <begin position="208"/>
        <end position="228"/>
    </location>
</feature>
<feature type="transmembrane region" description="Helical" evidence="8">
    <location>
        <begin position="149"/>
        <end position="176"/>
    </location>
</feature>
<keyword evidence="6 8" id="KW-1133">Transmembrane helix</keyword>
<dbReference type="EMBL" id="JANBOJ010000033">
    <property type="protein sequence ID" value="KAJ1724379.1"/>
    <property type="molecule type" value="Genomic_DNA"/>
</dbReference>
<comment type="caution">
    <text evidence="10">The sequence shown here is derived from an EMBL/GenBank/DDBJ whole genome shotgun (WGS) entry which is preliminary data.</text>
</comment>
<keyword evidence="5 8" id="KW-0812">Transmembrane</keyword>